<dbReference type="PANTHER" id="PTHR42760">
    <property type="entry name" value="SHORT-CHAIN DEHYDROGENASES/REDUCTASES FAMILY MEMBER"/>
    <property type="match status" value="1"/>
</dbReference>
<dbReference type="AlphaFoldDB" id="A0A1F5L1U7"/>
<dbReference type="InterPro" id="IPR036291">
    <property type="entry name" value="NAD(P)-bd_dom_sf"/>
</dbReference>
<keyword evidence="6" id="KW-1185">Reference proteome</keyword>
<comment type="caution">
    <text evidence="5">The sequence shown here is derived from an EMBL/GenBank/DDBJ whole genome shotgun (WGS) entry which is preliminary data.</text>
</comment>
<evidence type="ECO:0000256" key="4">
    <source>
        <dbReference type="RuleBase" id="RU000363"/>
    </source>
</evidence>
<accession>A0A1F5L1U7</accession>
<dbReference type="GeneID" id="34582217"/>
<dbReference type="FunFam" id="3.40.50.720:FF:000084">
    <property type="entry name" value="Short-chain dehydrogenase reductase"/>
    <property type="match status" value="1"/>
</dbReference>
<reference evidence="5 6" key="1">
    <citation type="journal article" date="2016" name="Sci. Rep.">
        <title>Penicillium arizonense, a new, genome sequenced fungal species, reveals a high chemical diversity in secreted metabolites.</title>
        <authorList>
            <person name="Grijseels S."/>
            <person name="Nielsen J.C."/>
            <person name="Randelovic M."/>
            <person name="Nielsen J."/>
            <person name="Nielsen K.F."/>
            <person name="Workman M."/>
            <person name="Frisvad J.C."/>
        </authorList>
    </citation>
    <scope>NUCLEOTIDE SEQUENCE [LARGE SCALE GENOMIC DNA]</scope>
    <source>
        <strain evidence="5 6">CBS 141311</strain>
    </source>
</reference>
<dbReference type="InterPro" id="IPR020904">
    <property type="entry name" value="Sc_DH/Rdtase_CS"/>
</dbReference>
<dbReference type="RefSeq" id="XP_022482647.1">
    <property type="nucleotide sequence ID" value="XM_022637483.1"/>
</dbReference>
<keyword evidence="2" id="KW-0521">NADP</keyword>
<dbReference type="STRING" id="1835702.A0A1F5L1U7"/>
<protein>
    <submittedName>
        <fullName evidence="5">Uncharacterized protein</fullName>
    </submittedName>
</protein>
<dbReference type="PRINTS" id="PR00081">
    <property type="entry name" value="GDHRDH"/>
</dbReference>
<dbReference type="PRINTS" id="PR00080">
    <property type="entry name" value="SDRFAMILY"/>
</dbReference>
<dbReference type="PROSITE" id="PS00061">
    <property type="entry name" value="ADH_SHORT"/>
    <property type="match status" value="1"/>
</dbReference>
<evidence type="ECO:0000313" key="5">
    <source>
        <dbReference type="EMBL" id="OGE47184.1"/>
    </source>
</evidence>
<dbReference type="OrthoDB" id="47007at2759"/>
<evidence type="ECO:0000256" key="2">
    <source>
        <dbReference type="ARBA" id="ARBA00022857"/>
    </source>
</evidence>
<evidence type="ECO:0000256" key="3">
    <source>
        <dbReference type="ARBA" id="ARBA00023002"/>
    </source>
</evidence>
<proteinExistence type="inferred from homology"/>
<keyword evidence="3" id="KW-0560">Oxidoreductase</keyword>
<dbReference type="PANTHER" id="PTHR42760:SF133">
    <property type="entry name" value="3-OXOACYL-[ACYL-CARRIER-PROTEIN] REDUCTASE"/>
    <property type="match status" value="1"/>
</dbReference>
<evidence type="ECO:0000313" key="6">
    <source>
        <dbReference type="Proteomes" id="UP000177622"/>
    </source>
</evidence>
<sequence>MDECYPELSSLRGQRIIVTGGARGIGGAAVRFLAQQGAQVAIFDINDDLGEALAASLSNSFSAEIFYSHVDVASKAEVANAVPMAIARLGGLEGLINVAGIERQAPIENIAEDDFDMVLRVNLKGTFLMSQAVFPFLKDHGGSIINVGSDLGLDPPPLSAHYATSKGAVHSLTRAAALEWAKYNIRVNAILPAMWTEAYDEFRSRQSSEELKVHDQFMAGRIHLGGRLGDPNKDLAPVIGFLMSDSSRFITSQLIPVNGGLGSTR</sequence>
<dbReference type="EMBL" id="LXJU01000056">
    <property type="protein sequence ID" value="OGE47184.1"/>
    <property type="molecule type" value="Genomic_DNA"/>
</dbReference>
<dbReference type="InterPro" id="IPR002347">
    <property type="entry name" value="SDR_fam"/>
</dbReference>
<name>A0A1F5L1U7_PENAI</name>
<evidence type="ECO:0000256" key="1">
    <source>
        <dbReference type="ARBA" id="ARBA00006484"/>
    </source>
</evidence>
<organism evidence="5 6">
    <name type="scientific">Penicillium arizonense</name>
    <dbReference type="NCBI Taxonomy" id="1835702"/>
    <lineage>
        <taxon>Eukaryota</taxon>
        <taxon>Fungi</taxon>
        <taxon>Dikarya</taxon>
        <taxon>Ascomycota</taxon>
        <taxon>Pezizomycotina</taxon>
        <taxon>Eurotiomycetes</taxon>
        <taxon>Eurotiomycetidae</taxon>
        <taxon>Eurotiales</taxon>
        <taxon>Aspergillaceae</taxon>
        <taxon>Penicillium</taxon>
    </lineage>
</organism>
<dbReference type="SUPFAM" id="SSF51735">
    <property type="entry name" value="NAD(P)-binding Rossmann-fold domains"/>
    <property type="match status" value="1"/>
</dbReference>
<comment type="similarity">
    <text evidence="1 4">Belongs to the short-chain dehydrogenases/reductases (SDR) family.</text>
</comment>
<dbReference type="Proteomes" id="UP000177622">
    <property type="component" value="Unassembled WGS sequence"/>
</dbReference>
<dbReference type="CDD" id="cd05233">
    <property type="entry name" value="SDR_c"/>
    <property type="match status" value="1"/>
</dbReference>
<dbReference type="Pfam" id="PF00106">
    <property type="entry name" value="adh_short"/>
    <property type="match status" value="1"/>
</dbReference>
<dbReference type="Gene3D" id="3.40.50.720">
    <property type="entry name" value="NAD(P)-binding Rossmann-like Domain"/>
    <property type="match status" value="1"/>
</dbReference>
<dbReference type="GO" id="GO:0016616">
    <property type="term" value="F:oxidoreductase activity, acting on the CH-OH group of donors, NAD or NADP as acceptor"/>
    <property type="evidence" value="ECO:0007669"/>
    <property type="project" value="TreeGrafter"/>
</dbReference>
<gene>
    <name evidence="5" type="ORF">PENARI_c056G00739</name>
</gene>